<dbReference type="Pfam" id="PF13305">
    <property type="entry name" value="TetR_C_33"/>
    <property type="match status" value="1"/>
</dbReference>
<dbReference type="PROSITE" id="PS50977">
    <property type="entry name" value="HTH_TETR_2"/>
    <property type="match status" value="1"/>
</dbReference>
<keyword evidence="1" id="KW-0805">Transcription regulation</keyword>
<dbReference type="EMBL" id="WKKI01000014">
    <property type="protein sequence ID" value="MRX72366.1"/>
    <property type="molecule type" value="Genomic_DNA"/>
</dbReference>
<dbReference type="InterPro" id="IPR036271">
    <property type="entry name" value="Tet_transcr_reg_TetR-rel_C_sf"/>
</dbReference>
<dbReference type="GO" id="GO:0003700">
    <property type="term" value="F:DNA-binding transcription factor activity"/>
    <property type="evidence" value="ECO:0007669"/>
    <property type="project" value="TreeGrafter"/>
</dbReference>
<dbReference type="Gene3D" id="1.10.357.10">
    <property type="entry name" value="Tetracycline Repressor, domain 2"/>
    <property type="match status" value="1"/>
</dbReference>
<dbReference type="InterPro" id="IPR025996">
    <property type="entry name" value="MT1864/Rv1816-like_C"/>
</dbReference>
<dbReference type="RefSeq" id="WP_343031493.1">
    <property type="nucleotide sequence ID" value="NZ_WKKI01000014.1"/>
</dbReference>
<dbReference type="PANTHER" id="PTHR30055">
    <property type="entry name" value="HTH-TYPE TRANSCRIPTIONAL REGULATOR RUTR"/>
    <property type="match status" value="1"/>
</dbReference>
<dbReference type="GO" id="GO:0000976">
    <property type="term" value="F:transcription cis-regulatory region binding"/>
    <property type="evidence" value="ECO:0007669"/>
    <property type="project" value="TreeGrafter"/>
</dbReference>
<dbReference type="AlphaFoldDB" id="A0A7X2LYI1"/>
<dbReference type="PANTHER" id="PTHR30055:SF239">
    <property type="entry name" value="TRANSCRIPTIONAL REGULATORY PROTEIN"/>
    <property type="match status" value="1"/>
</dbReference>
<name>A0A7X2LYI1_9BACI</name>
<reference evidence="6 7" key="1">
    <citation type="submission" date="2019-11" db="EMBL/GenBank/DDBJ databases">
        <title>Bacillus lacus genome.</title>
        <authorList>
            <person name="Allen C.J."/>
            <person name="Newman J.D."/>
        </authorList>
    </citation>
    <scope>NUCLEOTIDE SEQUENCE [LARGE SCALE GENOMIC DNA]</scope>
    <source>
        <strain evidence="6 7">KCTC 33946</strain>
    </source>
</reference>
<dbReference type="Pfam" id="PF00440">
    <property type="entry name" value="TetR_N"/>
    <property type="match status" value="1"/>
</dbReference>
<comment type="caution">
    <text evidence="6">The sequence shown here is derived from an EMBL/GenBank/DDBJ whole genome shotgun (WGS) entry which is preliminary data.</text>
</comment>
<evidence type="ECO:0000313" key="6">
    <source>
        <dbReference type="EMBL" id="MRX72366.1"/>
    </source>
</evidence>
<evidence type="ECO:0000256" key="3">
    <source>
        <dbReference type="ARBA" id="ARBA00023163"/>
    </source>
</evidence>
<dbReference type="Gene3D" id="1.10.10.60">
    <property type="entry name" value="Homeodomain-like"/>
    <property type="match status" value="1"/>
</dbReference>
<evidence type="ECO:0000256" key="2">
    <source>
        <dbReference type="ARBA" id="ARBA00023125"/>
    </source>
</evidence>
<dbReference type="InterPro" id="IPR009057">
    <property type="entry name" value="Homeodomain-like_sf"/>
</dbReference>
<sequence>MRQGLTKGIIVEAAASMIEEDGSNALSLAALAKVLGIKTPSLYNHIDSMAHLREELTTFTLSKLYAAISEAAIGKAGQEALHAIGFQYVTFVREHPGLYDMTIQTKENPHISETGEKIVALLLKVLKPYEFQEDKALHAVRGLRSMVHGFALLERNGEFNLNLDRDETLSFMLEAFLKGLRE</sequence>
<dbReference type="InterPro" id="IPR050109">
    <property type="entry name" value="HTH-type_TetR-like_transc_reg"/>
</dbReference>
<gene>
    <name evidence="6" type="ORF">GJU40_09405</name>
</gene>
<dbReference type="SUPFAM" id="SSF46689">
    <property type="entry name" value="Homeodomain-like"/>
    <property type="match status" value="1"/>
</dbReference>
<accession>A0A7X2LYI1</accession>
<keyword evidence="3" id="KW-0804">Transcription</keyword>
<feature type="DNA-binding region" description="H-T-H motif" evidence="4">
    <location>
        <begin position="27"/>
        <end position="46"/>
    </location>
</feature>
<evidence type="ECO:0000313" key="7">
    <source>
        <dbReference type="Proteomes" id="UP000448867"/>
    </source>
</evidence>
<evidence type="ECO:0000256" key="1">
    <source>
        <dbReference type="ARBA" id="ARBA00023015"/>
    </source>
</evidence>
<keyword evidence="7" id="KW-1185">Reference proteome</keyword>
<protein>
    <submittedName>
        <fullName evidence="6">TetR family transcriptional regulator</fullName>
    </submittedName>
</protein>
<dbReference type="SUPFAM" id="SSF48498">
    <property type="entry name" value="Tetracyclin repressor-like, C-terminal domain"/>
    <property type="match status" value="1"/>
</dbReference>
<dbReference type="Proteomes" id="UP000448867">
    <property type="component" value="Unassembled WGS sequence"/>
</dbReference>
<feature type="domain" description="HTH tetR-type" evidence="5">
    <location>
        <begin position="4"/>
        <end position="64"/>
    </location>
</feature>
<keyword evidence="2 4" id="KW-0238">DNA-binding</keyword>
<evidence type="ECO:0000256" key="4">
    <source>
        <dbReference type="PROSITE-ProRule" id="PRU00335"/>
    </source>
</evidence>
<dbReference type="InterPro" id="IPR001647">
    <property type="entry name" value="HTH_TetR"/>
</dbReference>
<proteinExistence type="predicted"/>
<evidence type="ECO:0000259" key="5">
    <source>
        <dbReference type="PROSITE" id="PS50977"/>
    </source>
</evidence>
<organism evidence="6 7">
    <name type="scientific">Metabacillus lacus</name>
    <dbReference type="NCBI Taxonomy" id="1983721"/>
    <lineage>
        <taxon>Bacteria</taxon>
        <taxon>Bacillati</taxon>
        <taxon>Bacillota</taxon>
        <taxon>Bacilli</taxon>
        <taxon>Bacillales</taxon>
        <taxon>Bacillaceae</taxon>
        <taxon>Metabacillus</taxon>
    </lineage>
</organism>